<dbReference type="GO" id="GO:0046872">
    <property type="term" value="F:metal ion binding"/>
    <property type="evidence" value="ECO:0007669"/>
    <property type="project" value="UniProtKB-KW"/>
</dbReference>
<dbReference type="EMBL" id="JAPZBO010000004">
    <property type="protein sequence ID" value="KAJ5318205.1"/>
    <property type="molecule type" value="Genomic_DNA"/>
</dbReference>
<sequence>MERVSQSELWMKDPVALRRNRGTDPVFFARSVFPDAAIEDLATAVIWISWLYFWDDALDFGDLDNKTGRMSQYREETLSCIQHSLLNDGLNEDKDPVHIAPTCLAAQAWHSIGVHIQHRVTAPSSRKYMHDCLRDYVAATIELQTHCDKAEILDIDSYLAIRMRTSGVYPTISLYLLTSRSEPPDWLFSHRLVQAALIEMNRIVSIYNDIVSAHLEIESGHIDNIIPLLMHHKSLSAQGAVDEAVQMIQDSYAAFRCLEAQITTLGREQDIAHEVSAFLKGCVNLCMGALQWTYHIKRYFNYSPSMGPAEISVVLGYSDQTAGSDGSAH</sequence>
<comment type="similarity">
    <text evidence="2 4">Belongs to the terpene synthase family.</text>
</comment>
<reference evidence="5" key="1">
    <citation type="submission" date="2022-12" db="EMBL/GenBank/DDBJ databases">
        <authorList>
            <person name="Petersen C."/>
        </authorList>
    </citation>
    <scope>NUCLEOTIDE SEQUENCE</scope>
    <source>
        <strain evidence="5">IBT 21472</strain>
    </source>
</reference>
<evidence type="ECO:0000256" key="2">
    <source>
        <dbReference type="ARBA" id="ARBA00006333"/>
    </source>
</evidence>
<dbReference type="Proteomes" id="UP001147746">
    <property type="component" value="Unassembled WGS sequence"/>
</dbReference>
<keyword evidence="4" id="KW-0479">Metal-binding</keyword>
<organism evidence="5 6">
    <name type="scientific">Penicillium atrosanguineum</name>
    <dbReference type="NCBI Taxonomy" id="1132637"/>
    <lineage>
        <taxon>Eukaryota</taxon>
        <taxon>Fungi</taxon>
        <taxon>Dikarya</taxon>
        <taxon>Ascomycota</taxon>
        <taxon>Pezizomycotina</taxon>
        <taxon>Eurotiomycetes</taxon>
        <taxon>Eurotiomycetidae</taxon>
        <taxon>Eurotiales</taxon>
        <taxon>Aspergillaceae</taxon>
        <taxon>Penicillium</taxon>
    </lineage>
</organism>
<proteinExistence type="inferred from homology"/>
<evidence type="ECO:0000256" key="1">
    <source>
        <dbReference type="ARBA" id="ARBA00001946"/>
    </source>
</evidence>
<dbReference type="GO" id="GO:0008299">
    <property type="term" value="P:isoprenoid biosynthetic process"/>
    <property type="evidence" value="ECO:0007669"/>
    <property type="project" value="UniProtKB-ARBA"/>
</dbReference>
<dbReference type="Pfam" id="PF19086">
    <property type="entry name" value="Terpene_syn_C_2"/>
    <property type="match status" value="1"/>
</dbReference>
<reference evidence="5" key="2">
    <citation type="journal article" date="2023" name="IMA Fungus">
        <title>Comparative genomic study of the Penicillium genus elucidates a diverse pangenome and 15 lateral gene transfer events.</title>
        <authorList>
            <person name="Petersen C."/>
            <person name="Sorensen T."/>
            <person name="Nielsen M.R."/>
            <person name="Sondergaard T.E."/>
            <person name="Sorensen J.L."/>
            <person name="Fitzpatrick D.A."/>
            <person name="Frisvad J.C."/>
            <person name="Nielsen K.L."/>
        </authorList>
    </citation>
    <scope>NUCLEOTIDE SEQUENCE</scope>
    <source>
        <strain evidence="5">IBT 21472</strain>
    </source>
</reference>
<dbReference type="EC" id="4.2.3.-" evidence="4"/>
<evidence type="ECO:0000256" key="4">
    <source>
        <dbReference type="RuleBase" id="RU366034"/>
    </source>
</evidence>
<dbReference type="PANTHER" id="PTHR35201">
    <property type="entry name" value="TERPENE SYNTHASE"/>
    <property type="match status" value="1"/>
</dbReference>
<dbReference type="SUPFAM" id="SSF48576">
    <property type="entry name" value="Terpenoid synthases"/>
    <property type="match status" value="1"/>
</dbReference>
<dbReference type="SFLD" id="SFLDG01020">
    <property type="entry name" value="Terpene_Cyclase_Like_2"/>
    <property type="match status" value="1"/>
</dbReference>
<protein>
    <recommendedName>
        <fullName evidence="4">Terpene synthase</fullName>
        <ecNumber evidence="4">4.2.3.-</ecNumber>
    </recommendedName>
</protein>
<comment type="cofactor">
    <cofactor evidence="1 4">
        <name>Mg(2+)</name>
        <dbReference type="ChEBI" id="CHEBI:18420"/>
    </cofactor>
</comment>
<gene>
    <name evidence="5" type="ORF">N7476_004625</name>
</gene>
<dbReference type="Gene3D" id="1.10.600.10">
    <property type="entry name" value="Farnesyl Diphosphate Synthase"/>
    <property type="match status" value="1"/>
</dbReference>
<keyword evidence="4" id="KW-0456">Lyase</keyword>
<dbReference type="InterPro" id="IPR034686">
    <property type="entry name" value="Terpene_cyclase-like_2"/>
</dbReference>
<name>A0A9W9U5C6_9EURO</name>
<accession>A0A9W9U5C6</accession>
<keyword evidence="3 4" id="KW-0460">Magnesium</keyword>
<dbReference type="SFLD" id="SFLDS00005">
    <property type="entry name" value="Isoprenoid_Synthase_Type_I"/>
    <property type="match status" value="1"/>
</dbReference>
<dbReference type="InterPro" id="IPR008949">
    <property type="entry name" value="Isoprenoid_synthase_dom_sf"/>
</dbReference>
<dbReference type="AlphaFoldDB" id="A0A9W9U5C6"/>
<dbReference type="GO" id="GO:0010333">
    <property type="term" value="F:terpene synthase activity"/>
    <property type="evidence" value="ECO:0007669"/>
    <property type="project" value="InterPro"/>
</dbReference>
<evidence type="ECO:0000313" key="6">
    <source>
        <dbReference type="Proteomes" id="UP001147746"/>
    </source>
</evidence>
<keyword evidence="6" id="KW-1185">Reference proteome</keyword>
<comment type="caution">
    <text evidence="5">The sequence shown here is derived from an EMBL/GenBank/DDBJ whole genome shotgun (WGS) entry which is preliminary data.</text>
</comment>
<dbReference type="PANTHER" id="PTHR35201:SF4">
    <property type="entry name" value="BETA-PINACENE SYNTHASE-RELATED"/>
    <property type="match status" value="1"/>
</dbReference>
<evidence type="ECO:0000313" key="5">
    <source>
        <dbReference type="EMBL" id="KAJ5318205.1"/>
    </source>
</evidence>
<evidence type="ECO:0000256" key="3">
    <source>
        <dbReference type="ARBA" id="ARBA00022842"/>
    </source>
</evidence>